<dbReference type="Gene3D" id="3.30.40.10">
    <property type="entry name" value="Zinc/RING finger domain, C3HC4 (zinc finger)"/>
    <property type="match status" value="1"/>
</dbReference>
<dbReference type="GO" id="GO:0004842">
    <property type="term" value="F:ubiquitin-protein transferase activity"/>
    <property type="evidence" value="ECO:0007669"/>
    <property type="project" value="InterPro"/>
</dbReference>
<sequence>MSLLLACFSRRNRFLCRMDISFPSRTLADRRVSALPAWILRRFIVACLIGVWIWASWGGIFGFPARTLGVPGDFSSSVRLGIRICVWCWHHIIDMAEKDDTEGRCPACRTPYDKERIVGMAANCERVVAEVNAEKKQKTMKAKPKTSVEARKHLNSVRACNNPDCLYLHDVGCQEDSFTKDEIISAYTRGLCRCLMENWVAVALADVMSAISPEVDGHRKYRVWVILDRQVAALRHREGMSIFKSAVSTSAFGGNSCEIML</sequence>
<protein>
    <submittedName>
        <fullName evidence="2">Uncharacterized protein</fullName>
    </submittedName>
</protein>
<dbReference type="AlphaFoldDB" id="A0A843WAC2"/>
<keyword evidence="1" id="KW-0472">Membrane</keyword>
<dbReference type="InterPro" id="IPR039780">
    <property type="entry name" value="Mot2"/>
</dbReference>
<comment type="caution">
    <text evidence="2">The sequence shown here is derived from an EMBL/GenBank/DDBJ whole genome shotgun (WGS) entry which is preliminary data.</text>
</comment>
<dbReference type="EMBL" id="NMUH01002884">
    <property type="protein sequence ID" value="MQM02601.1"/>
    <property type="molecule type" value="Genomic_DNA"/>
</dbReference>
<proteinExistence type="predicted"/>
<dbReference type="GO" id="GO:0030014">
    <property type="term" value="C:CCR4-NOT complex"/>
    <property type="evidence" value="ECO:0007669"/>
    <property type="project" value="InterPro"/>
</dbReference>
<dbReference type="InterPro" id="IPR013083">
    <property type="entry name" value="Znf_RING/FYVE/PHD"/>
</dbReference>
<evidence type="ECO:0000256" key="1">
    <source>
        <dbReference type="SAM" id="Phobius"/>
    </source>
</evidence>
<name>A0A843WAC2_COLES</name>
<keyword evidence="3" id="KW-1185">Reference proteome</keyword>
<dbReference type="OrthoDB" id="1923159at2759"/>
<dbReference type="Proteomes" id="UP000652761">
    <property type="component" value="Unassembled WGS sequence"/>
</dbReference>
<reference evidence="2" key="1">
    <citation type="submission" date="2017-07" db="EMBL/GenBank/DDBJ databases">
        <title>Taro Niue Genome Assembly and Annotation.</title>
        <authorList>
            <person name="Atibalentja N."/>
            <person name="Keating K."/>
            <person name="Fields C.J."/>
        </authorList>
    </citation>
    <scope>NUCLEOTIDE SEQUENCE</scope>
    <source>
        <strain evidence="2">Niue_2</strain>
        <tissue evidence="2">Leaf</tissue>
    </source>
</reference>
<dbReference type="GO" id="GO:0016567">
    <property type="term" value="P:protein ubiquitination"/>
    <property type="evidence" value="ECO:0007669"/>
    <property type="project" value="TreeGrafter"/>
</dbReference>
<dbReference type="SUPFAM" id="SSF57850">
    <property type="entry name" value="RING/U-box"/>
    <property type="match status" value="1"/>
</dbReference>
<evidence type="ECO:0000313" key="3">
    <source>
        <dbReference type="Proteomes" id="UP000652761"/>
    </source>
</evidence>
<feature type="transmembrane region" description="Helical" evidence="1">
    <location>
        <begin position="39"/>
        <end position="57"/>
    </location>
</feature>
<keyword evidence="1" id="KW-0812">Transmembrane</keyword>
<keyword evidence="1" id="KW-1133">Transmembrane helix</keyword>
<dbReference type="Pfam" id="PF14570">
    <property type="entry name" value="zf-RING_4"/>
    <property type="match status" value="1"/>
</dbReference>
<gene>
    <name evidence="2" type="ORF">Taro_035368</name>
</gene>
<organism evidence="2 3">
    <name type="scientific">Colocasia esculenta</name>
    <name type="common">Wild taro</name>
    <name type="synonym">Arum esculentum</name>
    <dbReference type="NCBI Taxonomy" id="4460"/>
    <lineage>
        <taxon>Eukaryota</taxon>
        <taxon>Viridiplantae</taxon>
        <taxon>Streptophyta</taxon>
        <taxon>Embryophyta</taxon>
        <taxon>Tracheophyta</taxon>
        <taxon>Spermatophyta</taxon>
        <taxon>Magnoliopsida</taxon>
        <taxon>Liliopsida</taxon>
        <taxon>Araceae</taxon>
        <taxon>Aroideae</taxon>
        <taxon>Colocasieae</taxon>
        <taxon>Colocasia</taxon>
    </lineage>
</organism>
<dbReference type="PANTHER" id="PTHR12603">
    <property type="entry name" value="CCR4-NOT TRANSCRIPTION COMPLEX RELATED"/>
    <property type="match status" value="1"/>
</dbReference>
<dbReference type="PANTHER" id="PTHR12603:SF36">
    <property type="entry name" value="RNA BINDING (RRM_RBD_RNP MOTIFS) FAMILY PROTEIN"/>
    <property type="match status" value="1"/>
</dbReference>
<accession>A0A843WAC2</accession>
<evidence type="ECO:0000313" key="2">
    <source>
        <dbReference type="EMBL" id="MQM02601.1"/>
    </source>
</evidence>